<evidence type="ECO:0000256" key="2">
    <source>
        <dbReference type="ARBA" id="ARBA00022723"/>
    </source>
</evidence>
<feature type="domain" description="HMA" evidence="6">
    <location>
        <begin position="1"/>
        <end position="68"/>
    </location>
</feature>
<keyword evidence="9" id="KW-1185">Reference proteome</keyword>
<dbReference type="EnsemblPlants" id="KRH38365">
    <property type="protein sequence ID" value="KRH38365"/>
    <property type="gene ID" value="GLYMA_09G130800"/>
</dbReference>
<dbReference type="PANTHER" id="PTHR45811:SF38">
    <property type="entry name" value="HEAVY METAL-ASSOCIATED DOMAIN PROTEIN"/>
    <property type="match status" value="1"/>
</dbReference>
<reference evidence="7 8" key="1">
    <citation type="journal article" date="2010" name="Nature">
        <title>Genome sequence of the palaeopolyploid soybean.</title>
        <authorList>
            <person name="Schmutz J."/>
            <person name="Cannon S.B."/>
            <person name="Schlueter J."/>
            <person name="Ma J."/>
            <person name="Mitros T."/>
            <person name="Nelson W."/>
            <person name="Hyten D.L."/>
            <person name="Song Q."/>
            <person name="Thelen J.J."/>
            <person name="Cheng J."/>
            <person name="Xu D."/>
            <person name="Hellsten U."/>
            <person name="May G.D."/>
            <person name="Yu Y."/>
            <person name="Sakurai T."/>
            <person name="Umezawa T."/>
            <person name="Bhattacharyya M.K."/>
            <person name="Sandhu D."/>
            <person name="Valliyodan B."/>
            <person name="Lindquist E."/>
            <person name="Peto M."/>
            <person name="Grant D."/>
            <person name="Shu S."/>
            <person name="Goodstein D."/>
            <person name="Barry K."/>
            <person name="Futrell-Griggs M."/>
            <person name="Abernathy B."/>
            <person name="Du J."/>
            <person name="Tian Z."/>
            <person name="Zhu L."/>
            <person name="Gill N."/>
            <person name="Joshi T."/>
            <person name="Libault M."/>
            <person name="Sethuraman A."/>
            <person name="Zhang X.-C."/>
            <person name="Shinozaki K."/>
            <person name="Nguyen H.T."/>
            <person name="Wing R.A."/>
            <person name="Cregan P."/>
            <person name="Specht J."/>
            <person name="Grimwood J."/>
            <person name="Rokhsar D."/>
            <person name="Stacey G."/>
            <person name="Shoemaker R.C."/>
            <person name="Jackson S.A."/>
        </authorList>
    </citation>
    <scope>NUCLEOTIDE SEQUENCE</scope>
    <source>
        <strain evidence="8">cv. Williams 82</strain>
        <tissue evidence="7">Callus</tissue>
    </source>
</reference>
<dbReference type="Proteomes" id="UP000008827">
    <property type="component" value="Chromosome 9"/>
</dbReference>
<evidence type="ECO:0000256" key="4">
    <source>
        <dbReference type="ARBA" id="ARBA00023289"/>
    </source>
</evidence>
<dbReference type="InterPro" id="IPR006121">
    <property type="entry name" value="HMA_dom"/>
</dbReference>
<dbReference type="PROSITE" id="PS50846">
    <property type="entry name" value="HMA_2"/>
    <property type="match status" value="1"/>
</dbReference>
<dbReference type="GO" id="GO:0046872">
    <property type="term" value="F:metal ion binding"/>
    <property type="evidence" value="ECO:0007669"/>
    <property type="project" value="UniProtKB-KW"/>
</dbReference>
<dbReference type="SMR" id="I1L311"/>
<comment type="similarity">
    <text evidence="5">Belongs to the HIPP family.</text>
</comment>
<protein>
    <recommendedName>
        <fullName evidence="6">HMA domain-containing protein</fullName>
    </recommendedName>
</protein>
<dbReference type="EnsemblPlants" id="KRH38364">
    <property type="protein sequence ID" value="KRH38364"/>
    <property type="gene ID" value="GLYMA_09G130800"/>
</dbReference>
<dbReference type="PANTHER" id="PTHR45811">
    <property type="entry name" value="COPPER TRANSPORT PROTEIN FAMILY-RELATED"/>
    <property type="match status" value="1"/>
</dbReference>
<dbReference type="OrthoDB" id="1923658at2759"/>
<evidence type="ECO:0000313" key="9">
    <source>
        <dbReference type="Proteomes" id="UP000008827"/>
    </source>
</evidence>
<organism evidence="7">
    <name type="scientific">Glycine max</name>
    <name type="common">Soybean</name>
    <name type="synonym">Glycine hispida</name>
    <dbReference type="NCBI Taxonomy" id="3847"/>
    <lineage>
        <taxon>Eukaryota</taxon>
        <taxon>Viridiplantae</taxon>
        <taxon>Streptophyta</taxon>
        <taxon>Embryophyta</taxon>
        <taxon>Tracheophyta</taxon>
        <taxon>Spermatophyta</taxon>
        <taxon>Magnoliopsida</taxon>
        <taxon>eudicotyledons</taxon>
        <taxon>Gunneridae</taxon>
        <taxon>Pentapetalae</taxon>
        <taxon>rosids</taxon>
        <taxon>fabids</taxon>
        <taxon>Fabales</taxon>
        <taxon>Fabaceae</taxon>
        <taxon>Papilionoideae</taxon>
        <taxon>50 kb inversion clade</taxon>
        <taxon>NPAAA clade</taxon>
        <taxon>indigoferoid/millettioid clade</taxon>
        <taxon>Phaseoleae</taxon>
        <taxon>Glycine</taxon>
        <taxon>Glycine subgen. Soja</taxon>
    </lineage>
</organism>
<reference evidence="8" key="2">
    <citation type="submission" date="2018-02" db="UniProtKB">
        <authorList>
            <consortium name="EnsemblPlants"/>
        </authorList>
    </citation>
    <scope>IDENTIFICATION</scope>
    <source>
        <strain evidence="8">Williams 82</strain>
    </source>
</reference>
<evidence type="ECO:0000313" key="7">
    <source>
        <dbReference type="EMBL" id="KRH38365.1"/>
    </source>
</evidence>
<dbReference type="RefSeq" id="XP_006587269.1">
    <property type="nucleotide sequence ID" value="XM_006587206.3"/>
</dbReference>
<keyword evidence="3" id="KW-0449">Lipoprotein</keyword>
<evidence type="ECO:0000256" key="5">
    <source>
        <dbReference type="ARBA" id="ARBA00024045"/>
    </source>
</evidence>
<evidence type="ECO:0000259" key="6">
    <source>
        <dbReference type="PROSITE" id="PS50846"/>
    </source>
</evidence>
<sequence>MKKVVLKVELHDDRVKQKAMTTASALSGVKSISVDLKDSQMILSGDTDPVSVVSKLRKCCHTEIVSVEPAKEEKETKKVEPAKLSLPLHQAYPLIYYVTSYKENPSDCVIC</sequence>
<evidence type="ECO:0000256" key="3">
    <source>
        <dbReference type="ARBA" id="ARBA00023288"/>
    </source>
</evidence>
<evidence type="ECO:0000256" key="1">
    <source>
        <dbReference type="ARBA" id="ARBA00022481"/>
    </source>
</evidence>
<evidence type="ECO:0000313" key="8">
    <source>
        <dbReference type="EnsemblPlants" id="KRH38364"/>
    </source>
</evidence>
<keyword evidence="2" id="KW-0479">Metal-binding</keyword>
<dbReference type="PaxDb" id="3847-GLYMA09G24260.1"/>
<dbReference type="KEGG" id="gmx:100793482"/>
<dbReference type="AlphaFoldDB" id="I1L311"/>
<dbReference type="InterPro" id="IPR051863">
    <property type="entry name" value="HIPP"/>
</dbReference>
<dbReference type="OMA" id="NTHDYPN"/>
<dbReference type="Gene3D" id="3.30.70.100">
    <property type="match status" value="1"/>
</dbReference>
<keyword evidence="4" id="KW-0636">Prenylation</keyword>
<dbReference type="Pfam" id="PF00403">
    <property type="entry name" value="HMA"/>
    <property type="match status" value="1"/>
</dbReference>
<dbReference type="GeneID" id="100793482"/>
<dbReference type="eggNOG" id="KOG1603">
    <property type="taxonomic scope" value="Eukaryota"/>
</dbReference>
<dbReference type="Gramene" id="KRH38364">
    <property type="protein sequence ID" value="KRH38364"/>
    <property type="gene ID" value="GLYMA_09G130800"/>
</dbReference>
<reference evidence="7" key="3">
    <citation type="submission" date="2018-07" db="EMBL/GenBank/DDBJ databases">
        <title>WGS assembly of Glycine max.</title>
        <authorList>
            <person name="Schmutz J."/>
            <person name="Cannon S."/>
            <person name="Schlueter J."/>
            <person name="Ma J."/>
            <person name="Mitros T."/>
            <person name="Nelson W."/>
            <person name="Hyten D."/>
            <person name="Song Q."/>
            <person name="Thelen J."/>
            <person name="Cheng J."/>
            <person name="Xu D."/>
            <person name="Hellsten U."/>
            <person name="May G."/>
            <person name="Yu Y."/>
            <person name="Sakurai T."/>
            <person name="Umezawa T."/>
            <person name="Bhattacharyya M."/>
            <person name="Sandhu D."/>
            <person name="Valliyodan B."/>
            <person name="Lindquist E."/>
            <person name="Peto M."/>
            <person name="Grant D."/>
            <person name="Shu S."/>
            <person name="Goodstein D."/>
            <person name="Barry K."/>
            <person name="Futrell-Griggs M."/>
            <person name="Abernathy B."/>
            <person name="Du J."/>
            <person name="Tian Z."/>
            <person name="Zhu L."/>
            <person name="Gill N."/>
            <person name="Joshi T."/>
            <person name="Libault M."/>
            <person name="Sethuraman A."/>
            <person name="Zhang X."/>
            <person name="Shinozaki K."/>
            <person name="Nguyen H."/>
            <person name="Wing R."/>
            <person name="Cregan P."/>
            <person name="Specht J."/>
            <person name="Grimwood J."/>
            <person name="Rokhsar D."/>
            <person name="Stacey G."/>
            <person name="Shoemaker R."/>
            <person name="Jackson S."/>
        </authorList>
    </citation>
    <scope>NUCLEOTIDE SEQUENCE</scope>
    <source>
        <tissue evidence="7">Callus</tissue>
    </source>
</reference>
<keyword evidence="1" id="KW-0488">Methylation</keyword>
<dbReference type="Gramene" id="KRH38365">
    <property type="protein sequence ID" value="KRH38365"/>
    <property type="gene ID" value="GLYMA_09G130800"/>
</dbReference>
<dbReference type="EMBL" id="CM000842">
    <property type="protein sequence ID" value="KRH38364.1"/>
    <property type="molecule type" value="Genomic_DNA"/>
</dbReference>
<name>I1L311_SOYBN</name>
<proteinExistence type="inferred from homology"/>
<dbReference type="EMBL" id="CM000842">
    <property type="protein sequence ID" value="KRH38365.1"/>
    <property type="molecule type" value="Genomic_DNA"/>
</dbReference>
<dbReference type="HOGENOM" id="CLU_092610_3_1_1"/>
<accession>I1L311</accession>
<gene>
    <name evidence="8" type="primary">LOC100793482</name>
    <name evidence="7" type="ORF">GLYMA_09G130800</name>
</gene>